<evidence type="ECO:0000313" key="2">
    <source>
        <dbReference type="EMBL" id="QDO83432.1"/>
    </source>
</evidence>
<dbReference type="EMBL" id="CP041614">
    <property type="protein sequence ID" value="QDO83432.1"/>
    <property type="molecule type" value="Genomic_DNA"/>
</dbReference>
<dbReference type="InterPro" id="IPR029063">
    <property type="entry name" value="SAM-dependent_MTases_sf"/>
</dbReference>
<keyword evidence="3" id="KW-1185">Reference proteome</keyword>
<dbReference type="Gene3D" id="3.40.50.150">
    <property type="entry name" value="Vaccinia Virus protein VP39"/>
    <property type="match status" value="1"/>
</dbReference>
<dbReference type="Proteomes" id="UP000315947">
    <property type="component" value="Chromosome"/>
</dbReference>
<dbReference type="NCBIfam" id="TIGR01444">
    <property type="entry name" value="fkbM_fam"/>
    <property type="match status" value="1"/>
</dbReference>
<evidence type="ECO:0000313" key="3">
    <source>
        <dbReference type="Proteomes" id="UP000315947"/>
    </source>
</evidence>
<protein>
    <submittedName>
        <fullName evidence="2">FkbM family methyltransferase</fullName>
    </submittedName>
</protein>
<dbReference type="RefSeq" id="WP_144045809.1">
    <property type="nucleotide sequence ID" value="NZ_CP041614.1"/>
</dbReference>
<name>A0ABX5WYC2_9GAMM</name>
<feature type="domain" description="Methyltransferase FkbM" evidence="1">
    <location>
        <begin position="174"/>
        <end position="302"/>
    </location>
</feature>
<gene>
    <name evidence="2" type="ORF">FM037_09570</name>
</gene>
<keyword evidence="2" id="KW-0489">Methyltransferase</keyword>
<dbReference type="InterPro" id="IPR052514">
    <property type="entry name" value="SAM-dependent_MTase"/>
</dbReference>
<dbReference type="SUPFAM" id="SSF53335">
    <property type="entry name" value="S-adenosyl-L-methionine-dependent methyltransferases"/>
    <property type="match status" value="1"/>
</dbReference>
<organism evidence="2 3">
    <name type="scientific">Shewanella psychropiezotolerans</name>
    <dbReference type="NCBI Taxonomy" id="2593655"/>
    <lineage>
        <taxon>Bacteria</taxon>
        <taxon>Pseudomonadati</taxon>
        <taxon>Pseudomonadota</taxon>
        <taxon>Gammaproteobacteria</taxon>
        <taxon>Alteromonadales</taxon>
        <taxon>Shewanellaceae</taxon>
        <taxon>Shewanella</taxon>
    </lineage>
</organism>
<dbReference type="Pfam" id="PF05050">
    <property type="entry name" value="Methyltransf_21"/>
    <property type="match status" value="1"/>
</dbReference>
<dbReference type="Gene3D" id="3.40.50.720">
    <property type="entry name" value="NAD(P)-binding Rossmann-like Domain"/>
    <property type="match status" value="1"/>
</dbReference>
<dbReference type="PANTHER" id="PTHR34203">
    <property type="entry name" value="METHYLTRANSFERASE, FKBM FAMILY PROTEIN"/>
    <property type="match status" value="1"/>
</dbReference>
<accession>A0ABX5WYC2</accession>
<sequence>MNISLQNFVSTQLSFFEQHKKVAVFGAGNGGQQVIEWLHKSNIEVVRIYDNDEKKQGKQVLGIEICTPTMKIINDHPVVIASTWNKEIVKQLELLDCKHVTDASITGLSNTPLSPNWLEQLDWLTNRVADDASLNVLQNIANYLHQHGGHFPMSDYPQYIHPKSVLNKQGVIIDGGAFDGDSTIELADKLTSSAKIVAFEPDIENLKHLMKNVALREDSCRFELIEKGLWNEETVLSFNSSSLVQGAACALTAEGDIKVKVIDIDSFSAAKNYSVSMIKMDIEGAEHQALQGHSTLLSSIDPS</sequence>
<keyword evidence="2" id="KW-0808">Transferase</keyword>
<dbReference type="GO" id="GO:0032259">
    <property type="term" value="P:methylation"/>
    <property type="evidence" value="ECO:0007669"/>
    <property type="project" value="UniProtKB-KW"/>
</dbReference>
<reference evidence="2 3" key="1">
    <citation type="submission" date="2019-07" db="EMBL/GenBank/DDBJ databases">
        <title>Shewanella sp. YLB-06 whole genomic sequence.</title>
        <authorList>
            <person name="Yu L."/>
        </authorList>
    </citation>
    <scope>NUCLEOTIDE SEQUENCE [LARGE SCALE GENOMIC DNA]</scope>
    <source>
        <strain evidence="2 3">YLB-06</strain>
    </source>
</reference>
<dbReference type="GO" id="GO:0008168">
    <property type="term" value="F:methyltransferase activity"/>
    <property type="evidence" value="ECO:0007669"/>
    <property type="project" value="UniProtKB-KW"/>
</dbReference>
<dbReference type="PANTHER" id="PTHR34203:SF15">
    <property type="entry name" value="SLL1173 PROTEIN"/>
    <property type="match status" value="1"/>
</dbReference>
<proteinExistence type="predicted"/>
<evidence type="ECO:0000259" key="1">
    <source>
        <dbReference type="Pfam" id="PF05050"/>
    </source>
</evidence>
<dbReference type="InterPro" id="IPR006342">
    <property type="entry name" value="FkbM_mtfrase"/>
</dbReference>